<gene>
    <name evidence="2" type="ORF">MKZ38_001269</name>
</gene>
<dbReference type="GO" id="GO:0008608">
    <property type="term" value="P:attachment of spindle microtubules to kinetochore"/>
    <property type="evidence" value="ECO:0007669"/>
    <property type="project" value="InterPro"/>
</dbReference>
<sequence length="107" mass="11019">MATRNLNFQSRMSAAPGAGGYGGGSNSNSNSSASSSQVKQRQLAQLNAQLSILQHNLSNTQELVRVTAVQADHMRVLGSWHGGAFMAASRVLGEESVSTAASAAGSK</sequence>
<keyword evidence="3" id="KW-1185">Reference proteome</keyword>
<evidence type="ECO:0000313" key="3">
    <source>
        <dbReference type="Proteomes" id="UP001201980"/>
    </source>
</evidence>
<comment type="caution">
    <text evidence="2">The sequence shown here is derived from an EMBL/GenBank/DDBJ whole genome shotgun (WGS) entry which is preliminary data.</text>
</comment>
<dbReference type="EMBL" id="JAKWBI020000132">
    <property type="protein sequence ID" value="KAJ2901917.1"/>
    <property type="molecule type" value="Genomic_DNA"/>
</dbReference>
<dbReference type="PANTHER" id="PTHR28289:SF1">
    <property type="entry name" value="DASH COMPLEX SUBUNIT HSK3"/>
    <property type="match status" value="1"/>
</dbReference>
<protein>
    <submittedName>
        <fullName evidence="2">Uncharacterized protein</fullName>
    </submittedName>
</protein>
<dbReference type="Pfam" id="PF08227">
    <property type="entry name" value="DASH_Hsk3"/>
    <property type="match status" value="1"/>
</dbReference>
<dbReference type="InterPro" id="IPR042332">
    <property type="entry name" value="Hsk3"/>
</dbReference>
<accession>A0AAD5RQG5</accession>
<organism evidence="2 3">
    <name type="scientific">Zalerion maritima</name>
    <dbReference type="NCBI Taxonomy" id="339359"/>
    <lineage>
        <taxon>Eukaryota</taxon>
        <taxon>Fungi</taxon>
        <taxon>Dikarya</taxon>
        <taxon>Ascomycota</taxon>
        <taxon>Pezizomycotina</taxon>
        <taxon>Sordariomycetes</taxon>
        <taxon>Lulworthiomycetidae</taxon>
        <taxon>Lulworthiales</taxon>
        <taxon>Lulworthiaceae</taxon>
        <taxon>Zalerion</taxon>
    </lineage>
</organism>
<dbReference type="Proteomes" id="UP001201980">
    <property type="component" value="Unassembled WGS sequence"/>
</dbReference>
<dbReference type="GO" id="GO:0051010">
    <property type="term" value="F:microtubule plus-end binding"/>
    <property type="evidence" value="ECO:0007669"/>
    <property type="project" value="TreeGrafter"/>
</dbReference>
<dbReference type="PANTHER" id="PTHR28289">
    <property type="entry name" value="DASH COMPLEX SUBUNIT HSK3"/>
    <property type="match status" value="1"/>
</dbReference>
<feature type="region of interest" description="Disordered" evidence="1">
    <location>
        <begin position="1"/>
        <end position="40"/>
    </location>
</feature>
<dbReference type="AlphaFoldDB" id="A0AAD5RQG5"/>
<dbReference type="InterPro" id="IPR013183">
    <property type="entry name" value="Hsk3-like"/>
</dbReference>
<reference evidence="2" key="1">
    <citation type="submission" date="2022-07" db="EMBL/GenBank/DDBJ databases">
        <title>Draft genome sequence of Zalerion maritima ATCC 34329, a (micro)plastics degrading marine fungus.</title>
        <authorList>
            <person name="Paco A."/>
            <person name="Goncalves M.F.M."/>
            <person name="Rocha-Santos T.A.P."/>
            <person name="Alves A."/>
        </authorList>
    </citation>
    <scope>NUCLEOTIDE SEQUENCE</scope>
    <source>
        <strain evidence="2">ATCC 34329</strain>
    </source>
</reference>
<feature type="compositionally biased region" description="Low complexity" evidence="1">
    <location>
        <begin position="26"/>
        <end position="36"/>
    </location>
</feature>
<evidence type="ECO:0000313" key="2">
    <source>
        <dbReference type="EMBL" id="KAJ2901917.1"/>
    </source>
</evidence>
<name>A0AAD5RQG5_9PEZI</name>
<proteinExistence type="predicted"/>
<evidence type="ECO:0000256" key="1">
    <source>
        <dbReference type="SAM" id="MobiDB-lite"/>
    </source>
</evidence>
<dbReference type="GO" id="GO:0042729">
    <property type="term" value="C:DASH complex"/>
    <property type="evidence" value="ECO:0007669"/>
    <property type="project" value="TreeGrafter"/>
</dbReference>
<feature type="compositionally biased region" description="Polar residues" evidence="1">
    <location>
        <begin position="1"/>
        <end position="12"/>
    </location>
</feature>